<keyword evidence="6 7" id="KW-0378">Hydrolase</keyword>
<dbReference type="PANTHER" id="PTHR13617:SF14">
    <property type="entry name" value="PROTEIN ABHD18"/>
    <property type="match status" value="1"/>
</dbReference>
<evidence type="ECO:0000256" key="3">
    <source>
        <dbReference type="ARBA" id="ARBA00012886"/>
    </source>
</evidence>
<evidence type="ECO:0000313" key="10">
    <source>
        <dbReference type="Proteomes" id="UP001491310"/>
    </source>
</evidence>
<dbReference type="InterPro" id="IPR011697">
    <property type="entry name" value="Peptidase_C26"/>
</dbReference>
<evidence type="ECO:0000256" key="4">
    <source>
        <dbReference type="ARBA" id="ARBA00022525"/>
    </source>
</evidence>
<dbReference type="InterPro" id="IPR029062">
    <property type="entry name" value="Class_I_gatase-like"/>
</dbReference>
<feature type="region of interest" description="Disordered" evidence="8">
    <location>
        <begin position="326"/>
        <end position="345"/>
    </location>
</feature>
<dbReference type="SUPFAM" id="SSF52317">
    <property type="entry name" value="Class I glutamine amidotransferase-like"/>
    <property type="match status" value="1"/>
</dbReference>
<dbReference type="EC" id="3.4.19.9" evidence="3 7"/>
<keyword evidence="4" id="KW-0964">Secreted</keyword>
<dbReference type="InterPro" id="IPR015527">
    <property type="entry name" value="Pept_C26_g-glut_hydrolase"/>
</dbReference>
<name>A0ABR2YT37_9CHLO</name>
<dbReference type="EMBL" id="JALJOT010000005">
    <property type="protein sequence ID" value="KAK9914821.1"/>
    <property type="molecule type" value="Genomic_DNA"/>
</dbReference>
<protein>
    <recommendedName>
        <fullName evidence="3 7">folate gamma-glutamyl hydrolase</fullName>
        <ecNumber evidence="3 7">3.4.19.9</ecNumber>
    </recommendedName>
</protein>
<dbReference type="Gene3D" id="3.40.50.1820">
    <property type="entry name" value="alpha/beta hydrolase"/>
    <property type="match status" value="1"/>
</dbReference>
<keyword evidence="10" id="KW-1185">Reference proteome</keyword>
<comment type="catalytic activity">
    <reaction evidence="7">
        <text>(6S)-5,6,7,8-tetrahydrofolyl-(gamma-L-Glu)(n) + (n-1) H2O = (6S)-5,6,7,8-tetrahydrofolate + (n-1) L-glutamate</text>
        <dbReference type="Rhea" id="RHEA:56784"/>
        <dbReference type="Rhea" id="RHEA-COMP:14738"/>
        <dbReference type="ChEBI" id="CHEBI:15377"/>
        <dbReference type="ChEBI" id="CHEBI:29985"/>
        <dbReference type="ChEBI" id="CHEBI:57453"/>
        <dbReference type="ChEBI" id="CHEBI:141005"/>
        <dbReference type="EC" id="3.4.19.9"/>
    </reaction>
</comment>
<dbReference type="PROSITE" id="PS51273">
    <property type="entry name" value="GATASE_TYPE_1"/>
    <property type="match status" value="1"/>
</dbReference>
<evidence type="ECO:0000256" key="8">
    <source>
        <dbReference type="SAM" id="MobiDB-lite"/>
    </source>
</evidence>
<dbReference type="Pfam" id="PF07722">
    <property type="entry name" value="Peptidase_C26"/>
    <property type="match status" value="1"/>
</dbReference>
<comment type="subcellular location">
    <subcellularLocation>
        <location evidence="1">Secreted</location>
        <location evidence="1">Extracellular space</location>
    </subcellularLocation>
</comment>
<evidence type="ECO:0000256" key="2">
    <source>
        <dbReference type="ARBA" id="ARBA00011083"/>
    </source>
</evidence>
<dbReference type="PANTHER" id="PTHR13617">
    <property type="entry name" value="PROTEIN ABHD18"/>
    <property type="match status" value="1"/>
</dbReference>
<feature type="region of interest" description="Disordered" evidence="8">
    <location>
        <begin position="379"/>
        <end position="410"/>
    </location>
</feature>
<dbReference type="SUPFAM" id="SSF53474">
    <property type="entry name" value="alpha/beta-Hydrolases"/>
    <property type="match status" value="1"/>
</dbReference>
<dbReference type="InterPro" id="IPR019149">
    <property type="entry name" value="ABHD18"/>
</dbReference>
<keyword evidence="5" id="KW-0732">Signal</keyword>
<comment type="caution">
    <text evidence="9">The sequence shown here is derived from an EMBL/GenBank/DDBJ whole genome shotgun (WGS) entry which is preliminary data.</text>
</comment>
<evidence type="ECO:0000313" key="9">
    <source>
        <dbReference type="EMBL" id="KAK9914821.1"/>
    </source>
</evidence>
<dbReference type="PROSITE" id="PS51275">
    <property type="entry name" value="PEPTIDASE_C26_GGH"/>
    <property type="match status" value="1"/>
</dbReference>
<evidence type="ECO:0000256" key="1">
    <source>
        <dbReference type="ARBA" id="ARBA00004239"/>
    </source>
</evidence>
<proteinExistence type="inferred from homology"/>
<accession>A0ABR2YT37</accession>
<evidence type="ECO:0000256" key="5">
    <source>
        <dbReference type="ARBA" id="ARBA00022729"/>
    </source>
</evidence>
<gene>
    <name evidence="9" type="ORF">WJX75_000959</name>
</gene>
<dbReference type="Proteomes" id="UP001491310">
    <property type="component" value="Unassembled WGS sequence"/>
</dbReference>
<comment type="similarity">
    <text evidence="2">Belongs to the peptidase C26 family.</text>
</comment>
<reference evidence="9 10" key="1">
    <citation type="journal article" date="2024" name="Nat. Commun.">
        <title>Phylogenomics reveals the evolutionary origins of lichenization in chlorophyte algae.</title>
        <authorList>
            <person name="Puginier C."/>
            <person name="Libourel C."/>
            <person name="Otte J."/>
            <person name="Skaloud P."/>
            <person name="Haon M."/>
            <person name="Grisel S."/>
            <person name="Petersen M."/>
            <person name="Berrin J.G."/>
            <person name="Delaux P.M."/>
            <person name="Dal Grande F."/>
            <person name="Keller J."/>
        </authorList>
    </citation>
    <scope>NUCLEOTIDE SEQUENCE [LARGE SCALE GENOMIC DNA]</scope>
    <source>
        <strain evidence="9 10">SAG 216-7</strain>
    </source>
</reference>
<sequence>MVFRVDLTLKHLEKHSASLVDILSNTTGRTLDTLYATFVHRIGLSQPFFKAGWGDLGVVNFEDAAELLEGWPPEHFDFKVDWQRKEQGRRHGTEFEILEGAFRTPCHGRLYDALPEESRTARVRLLQPKGGSDGSRDCVVHLAGTGDHGFERRMNLGFPLIAKGVATMALESPYYGSRRPPWQEGSKLARVSDLLTLGRTTIEESLYLLAWAQQQNFQRLGICGFSMGGVHACMVASLYPKALACVPLLAPRSAAVAFCHGALREATAWQPLLAAADEADKDVDATVMQAAQANLVTAAAQRVLQACKDAGQQPAKEVEQLEKVASAASMAPDKRKIGRPSGPGATLAEQAASYLGKAEQLLKWSSDLRGLQMPAQLFSQSQDRTASSASASTSSPTADTQRGPPAERAAAAENHLQSLVSSWLRFQQSQETLAAQKLARERLDKVLETYTDVTRFPRPRRPDAAVIVGAHSDAYVSAHSVRELAAHWPGSQVRWVPGHDSIPQDSQLRALEPPSPKYVNFRPLIGILSQACHACPGKSYVAAAYIKWIEQAGGRAVPIRFYSSDEELARLFKSINGLILPGGLTDLWLDDPYVVAASKLIKMAEAENAAGNVFPVWGTCLGHQLLQILAANTSYNELLVQTDAVSHPSTVQFADVAKDSKAFATMFSKRPDLVKEMQNPVANIVMENHEFGLPPAHYAQWPTLNETFDILTTTLDRKGVEYVSTIEHKRFPFFGTQWHPEKPPFEFSDLTIPHTHDAISVSQHLSNVFVDYARQSAHLPESKEEELAMLVYNYRAIFTARDIVMEPSYDGPDITYFLDGEESELEGLPPFVFTKFN</sequence>
<dbReference type="InterPro" id="IPR029058">
    <property type="entry name" value="AB_hydrolase_fold"/>
</dbReference>
<evidence type="ECO:0000256" key="7">
    <source>
        <dbReference type="PROSITE-ProRule" id="PRU00607"/>
    </source>
</evidence>
<evidence type="ECO:0000256" key="6">
    <source>
        <dbReference type="ARBA" id="ARBA00022801"/>
    </source>
</evidence>
<feature type="active site" evidence="7">
    <location>
        <position position="739"/>
    </location>
</feature>
<dbReference type="Pfam" id="PF09752">
    <property type="entry name" value="ABHD18"/>
    <property type="match status" value="1"/>
</dbReference>
<dbReference type="Gene3D" id="3.40.50.880">
    <property type="match status" value="1"/>
</dbReference>
<organism evidence="9 10">
    <name type="scientific">Coccomyxa subellipsoidea</name>
    <dbReference type="NCBI Taxonomy" id="248742"/>
    <lineage>
        <taxon>Eukaryota</taxon>
        <taxon>Viridiplantae</taxon>
        <taxon>Chlorophyta</taxon>
        <taxon>core chlorophytes</taxon>
        <taxon>Trebouxiophyceae</taxon>
        <taxon>Trebouxiophyceae incertae sedis</taxon>
        <taxon>Coccomyxaceae</taxon>
        <taxon>Coccomyxa</taxon>
    </lineage>
</organism>
<feature type="active site" description="Nucleophile" evidence="7">
    <location>
        <position position="620"/>
    </location>
</feature>